<sequence length="458" mass="51022">MSHLLLSHLLHPLRQPQLAQLRTRGLPPLVYASHYLLSPGQSFARRCPGYCFRPHEGLLSYAALAERYEQLRHTCAEAEAAQAHYRRLYEQAPVAYCTLSADGSIVELNYQAGVLLDQDPSQLTGIAFATLVEPIQRWDFLYLFGQLLTTSLPQSGVVTLRTATGKALTVQLESTLLTSAAGKQQCLLALLDVTEARQVALVLAASEQKFRRLFEQSTDAVALMQNEQFVDCNAAVLQLLGATDKNQILGHYPWDLAPEEQRPGLRSATYFRESVTAALKSGSKRCEGVLCRLSGEYMWVEAVLTPIKTEGELLLHVLWRDITNEKRGQQQRHECEAQLQLVLDATSTGLWWWDVVTNQFHCNAHARACFGWPATEAETLTLDLLLTAIHPDDCATFQAALEQATQHGDLPAHSLRALWPDGTIHPAVLSGKLITNEFYQPQRIQGVVYTPCAQVLEQ</sequence>
<dbReference type="SMART" id="SM00091">
    <property type="entry name" value="PAS"/>
    <property type="match status" value="3"/>
</dbReference>
<evidence type="ECO:0000313" key="3">
    <source>
        <dbReference type="Proteomes" id="UP000829647"/>
    </source>
</evidence>
<name>A0ABY4JCM6_9BACT</name>
<dbReference type="InterPro" id="IPR035965">
    <property type="entry name" value="PAS-like_dom_sf"/>
</dbReference>
<dbReference type="NCBIfam" id="TIGR00229">
    <property type="entry name" value="sensory_box"/>
    <property type="match status" value="2"/>
</dbReference>
<dbReference type="InterPro" id="IPR052155">
    <property type="entry name" value="Biofilm_reg_signaling"/>
</dbReference>
<dbReference type="EMBL" id="CP095848">
    <property type="protein sequence ID" value="UPL49547.1"/>
    <property type="molecule type" value="Genomic_DNA"/>
</dbReference>
<dbReference type="Proteomes" id="UP000829647">
    <property type="component" value="Chromosome"/>
</dbReference>
<dbReference type="InterPro" id="IPR013767">
    <property type="entry name" value="PAS_fold"/>
</dbReference>
<dbReference type="Gene3D" id="3.30.450.20">
    <property type="entry name" value="PAS domain"/>
    <property type="match status" value="3"/>
</dbReference>
<dbReference type="InterPro" id="IPR001610">
    <property type="entry name" value="PAC"/>
</dbReference>
<proteinExistence type="predicted"/>
<dbReference type="InterPro" id="IPR000014">
    <property type="entry name" value="PAS"/>
</dbReference>
<dbReference type="PANTHER" id="PTHR44757:SF2">
    <property type="entry name" value="BIOFILM ARCHITECTURE MAINTENANCE PROTEIN MBAA"/>
    <property type="match status" value="1"/>
</dbReference>
<reference evidence="2 3" key="1">
    <citation type="submission" date="2022-04" db="EMBL/GenBank/DDBJ databases">
        <title>Hymenobacter sp. isolated from the air.</title>
        <authorList>
            <person name="Won M."/>
            <person name="Lee C.-M."/>
            <person name="Woen H.-Y."/>
            <person name="Kwon S.-W."/>
        </authorList>
    </citation>
    <scope>NUCLEOTIDE SEQUENCE [LARGE SCALE GENOMIC DNA]</scope>
    <source>
        <strain evidence="3">5516 S-25</strain>
    </source>
</reference>
<evidence type="ECO:0000259" key="1">
    <source>
        <dbReference type="PROSITE" id="PS50112"/>
    </source>
</evidence>
<dbReference type="CDD" id="cd00130">
    <property type="entry name" value="PAS"/>
    <property type="match status" value="2"/>
</dbReference>
<organism evidence="2 3">
    <name type="scientific">Hymenobacter sublimis</name>
    <dbReference type="NCBI Taxonomy" id="2933777"/>
    <lineage>
        <taxon>Bacteria</taxon>
        <taxon>Pseudomonadati</taxon>
        <taxon>Bacteroidota</taxon>
        <taxon>Cytophagia</taxon>
        <taxon>Cytophagales</taxon>
        <taxon>Hymenobacteraceae</taxon>
        <taxon>Hymenobacter</taxon>
    </lineage>
</organism>
<protein>
    <submittedName>
        <fullName evidence="2">PAS domain-containing protein</fullName>
    </submittedName>
</protein>
<dbReference type="RefSeq" id="WP_247975718.1">
    <property type="nucleotide sequence ID" value="NZ_CP095848.1"/>
</dbReference>
<dbReference type="InterPro" id="IPR013655">
    <property type="entry name" value="PAS_fold_3"/>
</dbReference>
<dbReference type="PANTHER" id="PTHR44757">
    <property type="entry name" value="DIGUANYLATE CYCLASE DGCP"/>
    <property type="match status" value="1"/>
</dbReference>
<accession>A0ABY4JCM6</accession>
<feature type="domain" description="PAS" evidence="1">
    <location>
        <begin position="335"/>
        <end position="408"/>
    </location>
</feature>
<dbReference type="Pfam" id="PF08447">
    <property type="entry name" value="PAS_3"/>
    <property type="match status" value="1"/>
</dbReference>
<evidence type="ECO:0000313" key="2">
    <source>
        <dbReference type="EMBL" id="UPL49547.1"/>
    </source>
</evidence>
<dbReference type="Pfam" id="PF00989">
    <property type="entry name" value="PAS"/>
    <property type="match status" value="1"/>
</dbReference>
<dbReference type="SUPFAM" id="SSF55785">
    <property type="entry name" value="PYP-like sensor domain (PAS domain)"/>
    <property type="match status" value="3"/>
</dbReference>
<dbReference type="PROSITE" id="PS50112">
    <property type="entry name" value="PAS"/>
    <property type="match status" value="1"/>
</dbReference>
<dbReference type="SMART" id="SM00086">
    <property type="entry name" value="PAC"/>
    <property type="match status" value="2"/>
</dbReference>
<keyword evidence="3" id="KW-1185">Reference proteome</keyword>
<dbReference type="Pfam" id="PF13426">
    <property type="entry name" value="PAS_9"/>
    <property type="match status" value="1"/>
</dbReference>
<gene>
    <name evidence="2" type="ORF">MWH26_01235</name>
</gene>